<evidence type="ECO:0008006" key="4">
    <source>
        <dbReference type="Google" id="ProtNLM"/>
    </source>
</evidence>
<gene>
    <name evidence="2" type="ORF">A3E29_03560</name>
</gene>
<keyword evidence="1" id="KW-0472">Membrane</keyword>
<protein>
    <recommendedName>
        <fullName evidence="4">Type 4 fimbrial biogenesis protein PilX N-terminal domain-containing protein</fullName>
    </recommendedName>
</protein>
<comment type="caution">
    <text evidence="2">The sequence shown here is derived from an EMBL/GenBank/DDBJ whole genome shotgun (WGS) entry which is preliminary data.</text>
</comment>
<evidence type="ECO:0000313" key="2">
    <source>
        <dbReference type="EMBL" id="OGE90155.1"/>
    </source>
</evidence>
<dbReference type="Proteomes" id="UP000177682">
    <property type="component" value="Unassembled WGS sequence"/>
</dbReference>
<accession>A0A1F5PJN0</accession>
<dbReference type="EMBL" id="MFEY01000007">
    <property type="protein sequence ID" value="OGE90155.1"/>
    <property type="molecule type" value="Genomic_DNA"/>
</dbReference>
<keyword evidence="1" id="KW-0812">Transmembrane</keyword>
<organism evidence="2 3">
    <name type="scientific">Candidatus Doudnabacteria bacterium RIFCSPHIGHO2_12_FULL_48_16</name>
    <dbReference type="NCBI Taxonomy" id="1817838"/>
    <lineage>
        <taxon>Bacteria</taxon>
        <taxon>Candidatus Doudnaibacteriota</taxon>
    </lineage>
</organism>
<name>A0A1F5PJN0_9BACT</name>
<dbReference type="AlphaFoldDB" id="A0A1F5PJN0"/>
<evidence type="ECO:0000313" key="3">
    <source>
        <dbReference type="Proteomes" id="UP000177682"/>
    </source>
</evidence>
<sequence length="464" mass="47965">MKNYKLKIINSQHGQILLLVLVFMAVVTSIVVSLMGYAGLQIRAHRQSVARGQGINIAEAAVELAVWKLNNQANYSGEANTPYANGVYNIVITPLSATSKLIKIDSYTPNATSPTAHRTVQVTVTIGNANVAFNYGVQAGNGGLSMDNNSTVVGNIYSNGNIIGSNGARITGTAIVAGATGKIDNIRVDTNAIGHFLEDIEVGGNATSASLLRGDVDGDVVSDTISSCSIDGNATFDSKTSCSIDGTQTTPNPDNFQDPEVMPFPISDEQIDAWESEAEAGGVISSYSLSNGASASLGPKKINGNLTLSNNVTLTLTGTIWVTGSITLSNGSIIKLASSYGNLSGVLLAGVDESSSAGLISFSNNSEAQGSGTAGSYILVLSQRNNTTANAIAISNNANSMILYAADGVVEVSNNAALKEITANKIHLSNGASVTYESGLASPLFSSGPGGGWEIQDQSWQLLQ</sequence>
<reference evidence="2 3" key="1">
    <citation type="journal article" date="2016" name="Nat. Commun.">
        <title>Thousands of microbial genomes shed light on interconnected biogeochemical processes in an aquifer system.</title>
        <authorList>
            <person name="Anantharaman K."/>
            <person name="Brown C.T."/>
            <person name="Hug L.A."/>
            <person name="Sharon I."/>
            <person name="Castelle C.J."/>
            <person name="Probst A.J."/>
            <person name="Thomas B.C."/>
            <person name="Singh A."/>
            <person name="Wilkins M.J."/>
            <person name="Karaoz U."/>
            <person name="Brodie E.L."/>
            <person name="Williams K.H."/>
            <person name="Hubbard S.S."/>
            <person name="Banfield J.F."/>
        </authorList>
    </citation>
    <scope>NUCLEOTIDE SEQUENCE [LARGE SCALE GENOMIC DNA]</scope>
</reference>
<keyword evidence="1" id="KW-1133">Transmembrane helix</keyword>
<feature type="transmembrane region" description="Helical" evidence="1">
    <location>
        <begin position="16"/>
        <end position="40"/>
    </location>
</feature>
<proteinExistence type="predicted"/>
<evidence type="ECO:0000256" key="1">
    <source>
        <dbReference type="SAM" id="Phobius"/>
    </source>
</evidence>